<reference evidence="11" key="1">
    <citation type="journal article" date="2019" name="Int. J. Syst. Evol. Microbiol.">
        <title>The Global Catalogue of Microorganisms (GCM) 10K type strain sequencing project: providing services to taxonomists for standard genome sequencing and annotation.</title>
        <authorList>
            <consortium name="The Broad Institute Genomics Platform"/>
            <consortium name="The Broad Institute Genome Sequencing Center for Infectious Disease"/>
            <person name="Wu L."/>
            <person name="Ma J."/>
        </authorList>
    </citation>
    <scope>NUCLEOTIDE SEQUENCE [LARGE SCALE GENOMIC DNA]</scope>
    <source>
        <strain evidence="11">JCM 11650</strain>
    </source>
</reference>
<dbReference type="CDD" id="cd07332">
    <property type="entry name" value="M48C_Oma1_like"/>
    <property type="match status" value="1"/>
</dbReference>
<evidence type="ECO:0000256" key="7">
    <source>
        <dbReference type="SAM" id="MobiDB-lite"/>
    </source>
</evidence>
<dbReference type="InterPro" id="IPR051156">
    <property type="entry name" value="Mito/Outer_Membr_Metalloprot"/>
</dbReference>
<dbReference type="EMBL" id="JBHSEW010000005">
    <property type="protein sequence ID" value="MFC4621991.1"/>
    <property type="molecule type" value="Genomic_DNA"/>
</dbReference>
<dbReference type="RefSeq" id="WP_377725221.1">
    <property type="nucleotide sequence ID" value="NZ_JBHSEW010000005.1"/>
</dbReference>
<keyword evidence="4 6" id="KW-0862">Zinc</keyword>
<dbReference type="PANTHER" id="PTHR22726:SF1">
    <property type="entry name" value="METALLOENDOPEPTIDASE OMA1, MITOCHONDRIAL"/>
    <property type="match status" value="1"/>
</dbReference>
<evidence type="ECO:0000256" key="2">
    <source>
        <dbReference type="ARBA" id="ARBA00022723"/>
    </source>
</evidence>
<evidence type="ECO:0000256" key="3">
    <source>
        <dbReference type="ARBA" id="ARBA00022801"/>
    </source>
</evidence>
<keyword evidence="5 6" id="KW-0482">Metalloprotease</keyword>
<comment type="similarity">
    <text evidence="6">Belongs to the peptidase M48 family.</text>
</comment>
<keyword evidence="11" id="KW-1185">Reference proteome</keyword>
<feature type="region of interest" description="Disordered" evidence="7">
    <location>
        <begin position="1"/>
        <end position="20"/>
    </location>
</feature>
<feature type="transmembrane region" description="Helical" evidence="8">
    <location>
        <begin position="40"/>
        <end position="61"/>
    </location>
</feature>
<evidence type="ECO:0000256" key="4">
    <source>
        <dbReference type="ARBA" id="ARBA00022833"/>
    </source>
</evidence>
<name>A0ABV9GYI9_9BURK</name>
<evidence type="ECO:0000313" key="11">
    <source>
        <dbReference type="Proteomes" id="UP001595967"/>
    </source>
</evidence>
<gene>
    <name evidence="10" type="ORF">ACFO3A_07130</name>
</gene>
<keyword evidence="8" id="KW-0472">Membrane</keyword>
<dbReference type="Gene3D" id="3.30.2010.10">
    <property type="entry name" value="Metalloproteases ('zincins'), catalytic domain"/>
    <property type="match status" value="1"/>
</dbReference>
<dbReference type="Pfam" id="PF01435">
    <property type="entry name" value="Peptidase_M48"/>
    <property type="match status" value="1"/>
</dbReference>
<keyword evidence="3 6" id="KW-0378">Hydrolase</keyword>
<keyword evidence="8" id="KW-0812">Transmembrane</keyword>
<evidence type="ECO:0000256" key="6">
    <source>
        <dbReference type="RuleBase" id="RU003983"/>
    </source>
</evidence>
<comment type="caution">
    <text evidence="10">The sequence shown here is derived from an EMBL/GenBank/DDBJ whole genome shotgun (WGS) entry which is preliminary data.</text>
</comment>
<evidence type="ECO:0000259" key="9">
    <source>
        <dbReference type="Pfam" id="PF01435"/>
    </source>
</evidence>
<feature type="domain" description="Peptidase M48" evidence="9">
    <location>
        <begin position="94"/>
        <end position="273"/>
    </location>
</feature>
<dbReference type="Proteomes" id="UP001595967">
    <property type="component" value="Unassembled WGS sequence"/>
</dbReference>
<evidence type="ECO:0000256" key="8">
    <source>
        <dbReference type="SAM" id="Phobius"/>
    </source>
</evidence>
<evidence type="ECO:0000313" key="10">
    <source>
        <dbReference type="EMBL" id="MFC4621991.1"/>
    </source>
</evidence>
<comment type="cofactor">
    <cofactor evidence="6">
        <name>Zn(2+)</name>
        <dbReference type="ChEBI" id="CHEBI:29105"/>
    </cofactor>
    <text evidence="6">Binds 1 zinc ion per subunit.</text>
</comment>
<evidence type="ECO:0000256" key="1">
    <source>
        <dbReference type="ARBA" id="ARBA00022670"/>
    </source>
</evidence>
<keyword evidence="8" id="KW-1133">Transmembrane helix</keyword>
<dbReference type="PANTHER" id="PTHR22726">
    <property type="entry name" value="METALLOENDOPEPTIDASE OMA1"/>
    <property type="match status" value="1"/>
</dbReference>
<keyword evidence="2" id="KW-0479">Metal-binding</keyword>
<protein>
    <submittedName>
        <fullName evidence="10">M48 family metallopeptidase</fullName>
    </submittedName>
</protein>
<dbReference type="InterPro" id="IPR001915">
    <property type="entry name" value="Peptidase_M48"/>
</dbReference>
<sequence>MPDGNRPAHPARPAYENPEVDHSVNVGAGSPLREFFSLSLWLMLAVALLVGAVFLGARWLAPLVPPTWEQRMVQPILAQWRGTTAQESAAARQRRVWLQALADRLRPAMQWPADMPLTVHWLQSDVPNAFATLGGHVFIHQGLIDRVDSENALAMVLAHEMAHIRHRDPIVALGGGLVVGLSLQAVLGGGSLLGSGGVAGEAAAALSQLSFSRNQERAADAAALAAMQAHYGHLTDADAFFARMLREERSGSVPEFLRTHPDTASRVQAIRAAANGHAAAAVPLPAFMRSAEKKGRRGDGPAS</sequence>
<evidence type="ECO:0000256" key="5">
    <source>
        <dbReference type="ARBA" id="ARBA00023049"/>
    </source>
</evidence>
<proteinExistence type="inferred from homology"/>
<organism evidence="10 11">
    <name type="scientific">Comamonas nitrativorans</name>
    <dbReference type="NCBI Taxonomy" id="108437"/>
    <lineage>
        <taxon>Bacteria</taxon>
        <taxon>Pseudomonadati</taxon>
        <taxon>Pseudomonadota</taxon>
        <taxon>Betaproteobacteria</taxon>
        <taxon>Burkholderiales</taxon>
        <taxon>Comamonadaceae</taxon>
        <taxon>Comamonas</taxon>
    </lineage>
</organism>
<keyword evidence="1 6" id="KW-0645">Protease</keyword>
<accession>A0ABV9GYI9</accession>